<evidence type="ECO:0000313" key="3">
    <source>
        <dbReference type="Proteomes" id="UP001204524"/>
    </source>
</evidence>
<dbReference type="EMBL" id="JANARS010000001">
    <property type="protein sequence ID" value="MCP3420310.1"/>
    <property type="molecule type" value="Genomic_DNA"/>
</dbReference>
<keyword evidence="1" id="KW-0812">Transmembrane</keyword>
<accession>A0ABT1KRF7</accession>
<keyword evidence="1" id="KW-1133">Transmembrane helix</keyword>
<evidence type="ECO:0000256" key="1">
    <source>
        <dbReference type="SAM" id="Phobius"/>
    </source>
</evidence>
<organism evidence="2 3">
    <name type="scientific">Nocardioides pinisoli</name>
    <dbReference type="NCBI Taxonomy" id="2950279"/>
    <lineage>
        <taxon>Bacteria</taxon>
        <taxon>Bacillati</taxon>
        <taxon>Actinomycetota</taxon>
        <taxon>Actinomycetes</taxon>
        <taxon>Propionibacteriales</taxon>
        <taxon>Nocardioidaceae</taxon>
        <taxon>Nocardioides</taxon>
    </lineage>
</organism>
<comment type="caution">
    <text evidence="2">The sequence shown here is derived from an EMBL/GenBank/DDBJ whole genome shotgun (WGS) entry which is preliminary data.</text>
</comment>
<evidence type="ECO:0000313" key="2">
    <source>
        <dbReference type="EMBL" id="MCP3420310.1"/>
    </source>
</evidence>
<evidence type="ECO:0008006" key="4">
    <source>
        <dbReference type="Google" id="ProtNLM"/>
    </source>
</evidence>
<sequence length="159" mass="16975">MTEQDSTGTSTRAPLASEVSTLWRPWATGWLGVLGLSVVNGGVHRAYEPVLGVLPAEQLSNATLLAIVLPWAVVVDRRHPTSSTREALEAGALWGALTVAFEFLGGHYVNGDSWETLIRAYDVTAGHLWPVAVAGIVLAPAAARMRRGAGDRRGRNQLP</sequence>
<proteinExistence type="predicted"/>
<reference evidence="2 3" key="1">
    <citation type="submission" date="2022-06" db="EMBL/GenBank/DDBJ databases">
        <authorList>
            <person name="So Y."/>
        </authorList>
    </citation>
    <scope>NUCLEOTIDE SEQUENCE [LARGE SCALE GENOMIC DNA]</scope>
    <source>
        <strain evidence="2 3">STR3</strain>
    </source>
</reference>
<name>A0ABT1KRF7_9ACTN</name>
<dbReference type="RefSeq" id="WP_254179554.1">
    <property type="nucleotide sequence ID" value="NZ_JANARS010000001.1"/>
</dbReference>
<keyword evidence="3" id="KW-1185">Reference proteome</keyword>
<protein>
    <recommendedName>
        <fullName evidence="4">DUF2809 domain-containing protein</fullName>
    </recommendedName>
</protein>
<feature type="transmembrane region" description="Helical" evidence="1">
    <location>
        <begin position="58"/>
        <end position="75"/>
    </location>
</feature>
<feature type="transmembrane region" description="Helical" evidence="1">
    <location>
        <begin position="128"/>
        <end position="145"/>
    </location>
</feature>
<keyword evidence="1" id="KW-0472">Membrane</keyword>
<feature type="transmembrane region" description="Helical" evidence="1">
    <location>
        <begin position="87"/>
        <end position="108"/>
    </location>
</feature>
<gene>
    <name evidence="2" type="ORF">NCI01_00735</name>
</gene>
<dbReference type="Proteomes" id="UP001204524">
    <property type="component" value="Unassembled WGS sequence"/>
</dbReference>